<protein>
    <submittedName>
        <fullName evidence="2">Uncharacterized protein</fullName>
    </submittedName>
</protein>
<organism evidence="2 3">
    <name type="scientific">Penicillium concentricum</name>
    <dbReference type="NCBI Taxonomy" id="293559"/>
    <lineage>
        <taxon>Eukaryota</taxon>
        <taxon>Fungi</taxon>
        <taxon>Dikarya</taxon>
        <taxon>Ascomycota</taxon>
        <taxon>Pezizomycotina</taxon>
        <taxon>Eurotiomycetes</taxon>
        <taxon>Eurotiomycetidae</taxon>
        <taxon>Eurotiales</taxon>
        <taxon>Aspergillaceae</taxon>
        <taxon>Penicillium</taxon>
    </lineage>
</organism>
<gene>
    <name evidence="2" type="ORF">N7517_003943</name>
</gene>
<proteinExistence type="predicted"/>
<dbReference type="Proteomes" id="UP001147752">
    <property type="component" value="Unassembled WGS sequence"/>
</dbReference>
<dbReference type="AlphaFoldDB" id="A0A9W9V7S4"/>
<sequence>MDNKHTLLREPKKRRKAMPSADVRGIDDLNLLSEGFFKTSNHLHTFSDFTSGSFDKQRATIRIRAKERQLTTPTRMRARHNEAMDSWP</sequence>
<dbReference type="EMBL" id="JAPZBT010000002">
    <property type="protein sequence ID" value="KAJ5371937.1"/>
    <property type="molecule type" value="Genomic_DNA"/>
</dbReference>
<name>A0A9W9V7S4_9EURO</name>
<dbReference type="RefSeq" id="XP_056577923.1">
    <property type="nucleotide sequence ID" value="XM_056721673.1"/>
</dbReference>
<reference evidence="2" key="2">
    <citation type="journal article" date="2023" name="IMA Fungus">
        <title>Comparative genomic study of the Penicillium genus elucidates a diverse pangenome and 15 lateral gene transfer events.</title>
        <authorList>
            <person name="Petersen C."/>
            <person name="Sorensen T."/>
            <person name="Nielsen M.R."/>
            <person name="Sondergaard T.E."/>
            <person name="Sorensen J.L."/>
            <person name="Fitzpatrick D.A."/>
            <person name="Frisvad J.C."/>
            <person name="Nielsen K.L."/>
        </authorList>
    </citation>
    <scope>NUCLEOTIDE SEQUENCE</scope>
    <source>
        <strain evidence="2">IBT 3081</strain>
    </source>
</reference>
<dbReference type="GeneID" id="81460856"/>
<keyword evidence="3" id="KW-1185">Reference proteome</keyword>
<dbReference type="OrthoDB" id="10380182at2759"/>
<comment type="caution">
    <text evidence="2">The sequence shown here is derived from an EMBL/GenBank/DDBJ whole genome shotgun (WGS) entry which is preliminary data.</text>
</comment>
<evidence type="ECO:0000313" key="2">
    <source>
        <dbReference type="EMBL" id="KAJ5371937.1"/>
    </source>
</evidence>
<feature type="compositionally biased region" description="Basic and acidic residues" evidence="1">
    <location>
        <begin position="1"/>
        <end position="10"/>
    </location>
</feature>
<evidence type="ECO:0000256" key="1">
    <source>
        <dbReference type="SAM" id="MobiDB-lite"/>
    </source>
</evidence>
<accession>A0A9W9V7S4</accession>
<feature type="region of interest" description="Disordered" evidence="1">
    <location>
        <begin position="1"/>
        <end position="21"/>
    </location>
</feature>
<reference evidence="2" key="1">
    <citation type="submission" date="2022-12" db="EMBL/GenBank/DDBJ databases">
        <authorList>
            <person name="Petersen C."/>
        </authorList>
    </citation>
    <scope>NUCLEOTIDE SEQUENCE</scope>
    <source>
        <strain evidence="2">IBT 3081</strain>
    </source>
</reference>
<evidence type="ECO:0000313" key="3">
    <source>
        <dbReference type="Proteomes" id="UP001147752"/>
    </source>
</evidence>